<name>A0A8T2FNG3_9BRAS</name>
<dbReference type="Proteomes" id="UP000694240">
    <property type="component" value="Chromosome 2"/>
</dbReference>
<reference evidence="1 2" key="1">
    <citation type="submission" date="2020-12" db="EMBL/GenBank/DDBJ databases">
        <title>Concerted genomic and epigenomic changes stabilize Arabidopsis allopolyploids.</title>
        <authorList>
            <person name="Chen Z."/>
        </authorList>
    </citation>
    <scope>NUCLEOTIDE SEQUENCE [LARGE SCALE GENOMIC DNA]</scope>
    <source>
        <strain evidence="1">Allo738</strain>
        <tissue evidence="1">Leaf</tissue>
    </source>
</reference>
<accession>A0A8T2FNG3</accession>
<sequence>KKKKIMKRQGPIAFGLSRKPEFSNFRFSVIPVKYTLHSFKPSQ</sequence>
<keyword evidence="2" id="KW-1185">Reference proteome</keyword>
<evidence type="ECO:0000313" key="1">
    <source>
        <dbReference type="EMBL" id="KAG7636394.1"/>
    </source>
</evidence>
<organism evidence="1 2">
    <name type="scientific">Arabidopsis thaliana x Arabidopsis arenosa</name>
    <dbReference type="NCBI Taxonomy" id="1240361"/>
    <lineage>
        <taxon>Eukaryota</taxon>
        <taxon>Viridiplantae</taxon>
        <taxon>Streptophyta</taxon>
        <taxon>Embryophyta</taxon>
        <taxon>Tracheophyta</taxon>
        <taxon>Spermatophyta</taxon>
        <taxon>Magnoliopsida</taxon>
        <taxon>eudicotyledons</taxon>
        <taxon>Gunneridae</taxon>
        <taxon>Pentapetalae</taxon>
        <taxon>rosids</taxon>
        <taxon>malvids</taxon>
        <taxon>Brassicales</taxon>
        <taxon>Brassicaceae</taxon>
        <taxon>Camelineae</taxon>
        <taxon>Arabidopsis</taxon>
    </lineage>
</organism>
<gene>
    <name evidence="1" type="ORF">ISN45_At02g010360</name>
</gene>
<evidence type="ECO:0000313" key="2">
    <source>
        <dbReference type="Proteomes" id="UP000694240"/>
    </source>
</evidence>
<dbReference type="AlphaFoldDB" id="A0A8T2FNG3"/>
<dbReference type="EMBL" id="JAEFBK010000002">
    <property type="protein sequence ID" value="KAG7636394.1"/>
    <property type="molecule type" value="Genomic_DNA"/>
</dbReference>
<comment type="caution">
    <text evidence="1">The sequence shown here is derived from an EMBL/GenBank/DDBJ whole genome shotgun (WGS) entry which is preliminary data.</text>
</comment>
<protein>
    <submittedName>
        <fullName evidence="1">Uncharacterized protein</fullName>
    </submittedName>
</protein>
<feature type="non-terminal residue" evidence="1">
    <location>
        <position position="1"/>
    </location>
</feature>
<proteinExistence type="predicted"/>